<dbReference type="CDD" id="cd21793">
    <property type="entry name" value="Rad21_Rec8_M_AtSYN1-like"/>
    <property type="match status" value="1"/>
</dbReference>
<dbReference type="PANTHER" id="PTHR12585">
    <property type="entry name" value="SCC1 / RAD21 FAMILY MEMBER"/>
    <property type="match status" value="1"/>
</dbReference>
<dbReference type="Gene3D" id="1.10.10.580">
    <property type="entry name" value="Structural maintenance of chromosome 1. Chain E"/>
    <property type="match status" value="1"/>
</dbReference>
<reference evidence="8" key="1">
    <citation type="submission" date="2025-08" db="UniProtKB">
        <authorList>
            <consortium name="RefSeq"/>
        </authorList>
    </citation>
    <scope>IDENTIFICATION</scope>
    <source>
        <tissue evidence="8">Leaves</tissue>
    </source>
</reference>
<evidence type="ECO:0000256" key="3">
    <source>
        <dbReference type="ARBA" id="ARBA00023242"/>
    </source>
</evidence>
<dbReference type="InterPro" id="IPR039781">
    <property type="entry name" value="Rad21/Rec8-like"/>
</dbReference>
<evidence type="ECO:0000259" key="5">
    <source>
        <dbReference type="Pfam" id="PF04824"/>
    </source>
</evidence>
<comment type="similarity">
    <text evidence="2">Belongs to the rad21 family.</text>
</comment>
<accession>A0ABM4VQ79</accession>
<feature type="compositionally biased region" description="Basic residues" evidence="4">
    <location>
        <begin position="697"/>
        <end position="709"/>
    </location>
</feature>
<dbReference type="InterPro" id="IPR036390">
    <property type="entry name" value="WH_DNA-bd_sf"/>
</dbReference>
<name>A0ABM4VQ79_COFAR</name>
<dbReference type="InterPro" id="IPR006909">
    <property type="entry name" value="Rad21/Rec8_C_eu"/>
</dbReference>
<evidence type="ECO:0000256" key="4">
    <source>
        <dbReference type="SAM" id="MobiDB-lite"/>
    </source>
</evidence>
<protein>
    <submittedName>
        <fullName evidence="8">Sister chromatid cohesion 1 protein 4-like isoform X1</fullName>
    </submittedName>
</protein>
<sequence>MFYSQFILAKKGPLGTIWIAAHLERKLRKNQVADTDIGDSVDSILCPDVPIALRLSSHLLLGVVRIYSRKVNYLFDDCSEALLKIKQAFRSTAVDLPPEESKAPYNSITLPETFDLDDFELPDNDIFQGNFVDHHISSREQITLQDNMEGVVYSTSQFGLDERFGDGDTSGLDLDEELLMGKIDVAGHSGLSADPQASVHSMTPLKLDEDHQGMPANPETVIEDVNEDADLMDYAQAPRTPGLVEEPNLSNVQETSACDDHIESEDNHLMESAVKENLENTFSRSNLHQGNEHMVGWSIPIDTNTDVAPFVPCEENGFHSSDLGIKPGVSPSEVNTEDMSSNDHAVAGVGVVCQGPKLADDAIAISDSLNREKESRCGNVKIVDDVPSFRLSHDDHGEITGVISEGFDEGVLGSASSCLQVTEGGEKSNNMNNNAISERPSSPRDGLEFGAELLGTSGLERPESIACVEPKNSQNSNLVLENGVPCDQIHVLRSCNAELGELDSSHAVAEHSVDLEPSDRAALPLETSKTVEILQASGDSTVVQGEICNSVDDSGQSLKENHTTVPASLEDIHAGSGNLKSSGDIDLPAPEKLLSVPEGFGDRPRSMLMEVTPGDVGGVDESDAGSRIVSGKKRSYTESTLTEQSLNSVESSRAVRTKKTVEAVPDDDDLLSSILVGRKSSVLKMKPTPPPSEITSLKRHRSAPRTSTSKRKVLMDDTMVLHGDTIRQQLMNTEDIRRLRKKAPCTRPEIAMIQKQFLEDEIFGDSIFSGVSICLACLHNQRYDISGITICKNEENDATLTSATDLKLTSVNEENAENLCIENTMDSSGQQAVASEIDGGGVLATARDNGEMQPAQTCELNDNKVGEDCDPNMDDNSKEVQMKTGEDLVLAEPEHFQNLAETEIDGRSSIAGAVNPASLLEFEKNNLVSGDIGDMDRVQTASLDKRSEMDDLLRMDELLLSSDEKRQSECVGVDNSAADGVIGKVNDDNDDTYKADAFVVSLETEASVGDGFSLDAIQGGATAETERDTNCLVLENNAFGSSIEMARDMDGRVETNDQICDGIVGERPIISTSSARENVSWQAATFHEVQHPMQHGSYGDSTVDPEISLIDAHDREDLNYSATANDTEFLNFDDDEVAEVTDDYTPNAEEIRFIENSGWSTRTRCMTEKELSLYCLNNLARGCCFLAGLHYNGEWVLLAVAKYLQTVFVKEAECGKKAFPMDNLLIGKTRKEASRMFFETLVLKTRDYIHVEQERPFGNVTLKPRTKLFKSDY</sequence>
<dbReference type="RefSeq" id="XP_071921687.1">
    <property type="nucleotide sequence ID" value="XM_072065586.1"/>
</dbReference>
<dbReference type="PANTHER" id="PTHR12585:SF69">
    <property type="entry name" value="FI11703P"/>
    <property type="match status" value="1"/>
</dbReference>
<proteinExistence type="inferred from homology"/>
<dbReference type="InterPro" id="IPR023093">
    <property type="entry name" value="ScpA-like_C"/>
</dbReference>
<dbReference type="InterPro" id="IPR006910">
    <property type="entry name" value="Rad21_Rec8_N"/>
</dbReference>
<feature type="region of interest" description="Disordered" evidence="4">
    <location>
        <begin position="611"/>
        <end position="631"/>
    </location>
</feature>
<evidence type="ECO:0000259" key="6">
    <source>
        <dbReference type="Pfam" id="PF04825"/>
    </source>
</evidence>
<evidence type="ECO:0000313" key="7">
    <source>
        <dbReference type="Proteomes" id="UP001652660"/>
    </source>
</evidence>
<feature type="domain" description="Rad21/Rec8-like protein C-terminal eukaryotic" evidence="5">
    <location>
        <begin position="1222"/>
        <end position="1268"/>
    </location>
</feature>
<dbReference type="Pfam" id="PF04825">
    <property type="entry name" value="Rad21_Rec8_N"/>
    <property type="match status" value="1"/>
</dbReference>
<dbReference type="GeneID" id="113708674"/>
<evidence type="ECO:0000256" key="2">
    <source>
        <dbReference type="ARBA" id="ARBA00009870"/>
    </source>
</evidence>
<dbReference type="Pfam" id="PF04824">
    <property type="entry name" value="Rad21_Rec8"/>
    <property type="match status" value="1"/>
</dbReference>
<dbReference type="SUPFAM" id="SSF46785">
    <property type="entry name" value="Winged helix' DNA-binding domain"/>
    <property type="match status" value="1"/>
</dbReference>
<feature type="domain" description="Rad21/Rec8-like protein N-terminal" evidence="6">
    <location>
        <begin position="1"/>
        <end position="102"/>
    </location>
</feature>
<comment type="subcellular location">
    <subcellularLocation>
        <location evidence="1">Nucleus</location>
    </subcellularLocation>
</comment>
<evidence type="ECO:0000313" key="8">
    <source>
        <dbReference type="RefSeq" id="XP_071921687.1"/>
    </source>
</evidence>
<feature type="region of interest" description="Disordered" evidence="4">
    <location>
        <begin position="422"/>
        <end position="446"/>
    </location>
</feature>
<keyword evidence="7" id="KW-1185">Reference proteome</keyword>
<feature type="compositionally biased region" description="Polar residues" evidence="4">
    <location>
        <begin position="427"/>
        <end position="440"/>
    </location>
</feature>
<organism evidence="7 8">
    <name type="scientific">Coffea arabica</name>
    <name type="common">Arabian coffee</name>
    <dbReference type="NCBI Taxonomy" id="13443"/>
    <lineage>
        <taxon>Eukaryota</taxon>
        <taxon>Viridiplantae</taxon>
        <taxon>Streptophyta</taxon>
        <taxon>Embryophyta</taxon>
        <taxon>Tracheophyta</taxon>
        <taxon>Spermatophyta</taxon>
        <taxon>Magnoliopsida</taxon>
        <taxon>eudicotyledons</taxon>
        <taxon>Gunneridae</taxon>
        <taxon>Pentapetalae</taxon>
        <taxon>asterids</taxon>
        <taxon>lamiids</taxon>
        <taxon>Gentianales</taxon>
        <taxon>Rubiaceae</taxon>
        <taxon>Ixoroideae</taxon>
        <taxon>Gardenieae complex</taxon>
        <taxon>Bertiereae - Coffeeae clade</taxon>
        <taxon>Coffeeae</taxon>
        <taxon>Coffea</taxon>
    </lineage>
</organism>
<gene>
    <name evidence="8" type="primary">LOC113708674</name>
</gene>
<keyword evidence="3" id="KW-0539">Nucleus</keyword>
<feature type="region of interest" description="Disordered" evidence="4">
    <location>
        <begin position="683"/>
        <end position="709"/>
    </location>
</feature>
<dbReference type="Proteomes" id="UP001652660">
    <property type="component" value="Chromosome 9e"/>
</dbReference>
<evidence type="ECO:0000256" key="1">
    <source>
        <dbReference type="ARBA" id="ARBA00004123"/>
    </source>
</evidence>